<dbReference type="EMBL" id="JAHFZB010000012">
    <property type="protein sequence ID" value="KAK6483379.1"/>
    <property type="molecule type" value="Genomic_DNA"/>
</dbReference>
<reference evidence="1 2" key="1">
    <citation type="submission" date="2021-05" db="EMBL/GenBank/DDBJ databases">
        <authorList>
            <person name="Zahm M."/>
            <person name="Klopp C."/>
            <person name="Cabau C."/>
            <person name="Kuhl H."/>
            <person name="Suciu R."/>
            <person name="Ciorpac M."/>
            <person name="Holostenco D."/>
            <person name="Gessner J."/>
            <person name="Wuertz S."/>
            <person name="Hohne C."/>
            <person name="Stock M."/>
            <person name="Gislard M."/>
            <person name="Lluch J."/>
            <person name="Milhes M."/>
            <person name="Lampietro C."/>
            <person name="Lopez Roques C."/>
            <person name="Donnadieu C."/>
            <person name="Du K."/>
            <person name="Schartl M."/>
            <person name="Guiguen Y."/>
        </authorList>
    </citation>
    <scope>NUCLEOTIDE SEQUENCE [LARGE SCALE GENOMIC DNA]</scope>
    <source>
        <strain evidence="1">Hh-F2</strain>
        <tissue evidence="1">Blood</tissue>
    </source>
</reference>
<comment type="caution">
    <text evidence="1">The sequence shown here is derived from an EMBL/GenBank/DDBJ whole genome shotgun (WGS) entry which is preliminary data.</text>
</comment>
<gene>
    <name evidence="1" type="ORF">HHUSO_G14877</name>
</gene>
<evidence type="ECO:0000313" key="1">
    <source>
        <dbReference type="EMBL" id="KAK6483379.1"/>
    </source>
</evidence>
<name>A0ABR0ZF64_HUSHU</name>
<proteinExistence type="predicted"/>
<sequence length="76" mass="8009">MSGRVGDVSPKQAEALAQSLWHSQTADLSHFEGGLTFSHSAGVSVSKTNLCLCLESPKCLVRSVPSSLLCSAIMFV</sequence>
<dbReference type="Proteomes" id="UP001369086">
    <property type="component" value="Unassembled WGS sequence"/>
</dbReference>
<protein>
    <submittedName>
        <fullName evidence="1">Uncharacterized protein</fullName>
    </submittedName>
</protein>
<organism evidence="1 2">
    <name type="scientific">Huso huso</name>
    <name type="common">Beluga</name>
    <name type="synonym">Acipenser huso</name>
    <dbReference type="NCBI Taxonomy" id="61971"/>
    <lineage>
        <taxon>Eukaryota</taxon>
        <taxon>Metazoa</taxon>
        <taxon>Chordata</taxon>
        <taxon>Craniata</taxon>
        <taxon>Vertebrata</taxon>
        <taxon>Euteleostomi</taxon>
        <taxon>Actinopterygii</taxon>
        <taxon>Chondrostei</taxon>
        <taxon>Acipenseriformes</taxon>
        <taxon>Acipenseridae</taxon>
        <taxon>Huso</taxon>
    </lineage>
</organism>
<accession>A0ABR0ZF64</accession>
<evidence type="ECO:0000313" key="2">
    <source>
        <dbReference type="Proteomes" id="UP001369086"/>
    </source>
</evidence>
<keyword evidence="2" id="KW-1185">Reference proteome</keyword>